<gene>
    <name evidence="2" type="ORF">ABIV_1646</name>
    <name evidence="3" type="ORF">CRV05_03970</name>
</gene>
<dbReference type="EMBL" id="CP031217">
    <property type="protein sequence ID" value="AXH12636.1"/>
    <property type="molecule type" value="Genomic_DNA"/>
</dbReference>
<evidence type="ECO:0000313" key="4">
    <source>
        <dbReference type="Proteomes" id="UP000253850"/>
    </source>
</evidence>
<feature type="signal peptide" evidence="1">
    <location>
        <begin position="1"/>
        <end position="22"/>
    </location>
</feature>
<accession>A0AAX2A930</accession>
<evidence type="ECO:0000256" key="1">
    <source>
        <dbReference type="SAM" id="SignalP"/>
    </source>
</evidence>
<keyword evidence="1" id="KW-0732">Signal</keyword>
<organism evidence="3 5">
    <name type="scientific">Halarcobacter bivalviorum</name>
    <dbReference type="NCBI Taxonomy" id="663364"/>
    <lineage>
        <taxon>Bacteria</taxon>
        <taxon>Pseudomonadati</taxon>
        <taxon>Campylobacterota</taxon>
        <taxon>Epsilonproteobacteria</taxon>
        <taxon>Campylobacterales</taxon>
        <taxon>Arcobacteraceae</taxon>
        <taxon>Halarcobacter</taxon>
    </lineage>
</organism>
<feature type="chain" id="PRO_5044718484" evidence="1">
    <location>
        <begin position="23"/>
        <end position="230"/>
    </location>
</feature>
<dbReference type="InterPro" id="IPR019613">
    <property type="entry name" value="DUF4198"/>
</dbReference>
<evidence type="ECO:0000313" key="5">
    <source>
        <dbReference type="Proteomes" id="UP000289193"/>
    </source>
</evidence>
<dbReference type="Proteomes" id="UP000253850">
    <property type="component" value="Chromosome"/>
</dbReference>
<name>A0AAX2A930_9BACT</name>
<dbReference type="RefSeq" id="WP_114839462.1">
    <property type="nucleotide sequence ID" value="NZ_CP031217.1"/>
</dbReference>
<dbReference type="EMBL" id="PDKM01000002">
    <property type="protein sequence ID" value="RXK10440.1"/>
    <property type="molecule type" value="Genomic_DNA"/>
</dbReference>
<proteinExistence type="predicted"/>
<keyword evidence="5" id="KW-1185">Reference proteome</keyword>
<dbReference type="AlphaFoldDB" id="A0AAX2A930"/>
<dbReference type="Pfam" id="PF10670">
    <property type="entry name" value="DUF4198"/>
    <property type="match status" value="1"/>
</dbReference>
<dbReference type="Proteomes" id="UP000289193">
    <property type="component" value="Unassembled WGS sequence"/>
</dbReference>
<sequence length="230" mass="25567">MKKLTISLLLSTATLFAHQVTAQKGPNNTYEANFWAHGKFQEYKSNQLKGALAFDTNNKEINTGIDYSKKQPVLLTAKKPAMISLVFDAGYWVKGENGYENIEPSKYKGIVYNTLKSIKYGKRFFEWNESFLKPSGLPLEVIPLINPLTIKAGENLPVLVVKDGKALEGAGFETSDYEDLNIKTNKFGIANIPVKSKGLQIIAAQYYSSEISDPKVSNITIQSSISFEVK</sequence>
<dbReference type="KEGG" id="hbv:ABIV_1646"/>
<evidence type="ECO:0000313" key="2">
    <source>
        <dbReference type="EMBL" id="AXH12636.1"/>
    </source>
</evidence>
<protein>
    <submittedName>
        <fullName evidence="2">DUF4198 domain-containing protein</fullName>
    </submittedName>
</protein>
<reference evidence="3 5" key="1">
    <citation type="submission" date="2017-10" db="EMBL/GenBank/DDBJ databases">
        <title>Genomics of the genus Arcobacter.</title>
        <authorList>
            <person name="Perez-Cataluna A."/>
            <person name="Figueras M.J."/>
        </authorList>
    </citation>
    <scope>NUCLEOTIDE SEQUENCE [LARGE SCALE GENOMIC DNA]</scope>
    <source>
        <strain evidence="3 5">CECT 7835</strain>
    </source>
</reference>
<reference evidence="2 4" key="2">
    <citation type="submission" date="2018-07" db="EMBL/GenBank/DDBJ databases">
        <title>Complete genome of the Arcobacter bivalviorum type strain LMG 26154.</title>
        <authorList>
            <person name="Miller W.G."/>
            <person name="Yee E."/>
            <person name="Bono J.L."/>
        </authorList>
    </citation>
    <scope>NUCLEOTIDE SEQUENCE [LARGE SCALE GENOMIC DNA]</scope>
    <source>
        <strain evidence="2 4">LMG 26154</strain>
    </source>
</reference>
<evidence type="ECO:0000313" key="3">
    <source>
        <dbReference type="EMBL" id="RXK10440.1"/>
    </source>
</evidence>